<keyword evidence="1" id="KW-1133">Transmembrane helix</keyword>
<evidence type="ECO:0000256" key="1">
    <source>
        <dbReference type="SAM" id="Phobius"/>
    </source>
</evidence>
<accession>A0A5N7BNP0</accession>
<keyword evidence="1" id="KW-0812">Transmembrane</keyword>
<reference evidence="2 3" key="1">
    <citation type="submission" date="2019-04" db="EMBL/GenBank/DDBJ databases">
        <title>Friends and foes A comparative genomics studyof 23 Aspergillus species from section Flavi.</title>
        <authorList>
            <consortium name="DOE Joint Genome Institute"/>
            <person name="Kjaerbolling I."/>
            <person name="Vesth T."/>
            <person name="Frisvad J.C."/>
            <person name="Nybo J.L."/>
            <person name="Theobald S."/>
            <person name="Kildgaard S."/>
            <person name="Isbrandt T."/>
            <person name="Kuo A."/>
            <person name="Sato A."/>
            <person name="Lyhne E.K."/>
            <person name="Kogle M.E."/>
            <person name="Wiebenga A."/>
            <person name="Kun R.S."/>
            <person name="Lubbers R.J."/>
            <person name="Makela M.R."/>
            <person name="Barry K."/>
            <person name="Chovatia M."/>
            <person name="Clum A."/>
            <person name="Daum C."/>
            <person name="Haridas S."/>
            <person name="He G."/>
            <person name="LaButti K."/>
            <person name="Lipzen A."/>
            <person name="Mondo S."/>
            <person name="Riley R."/>
            <person name="Salamov A."/>
            <person name="Simmons B.A."/>
            <person name="Magnuson J.K."/>
            <person name="Henrissat B."/>
            <person name="Mortensen U.H."/>
            <person name="Larsen T.O."/>
            <person name="Devries R.P."/>
            <person name="Grigoriev I.V."/>
            <person name="Machida M."/>
            <person name="Baker S.E."/>
            <person name="Andersen M.R."/>
        </authorList>
    </citation>
    <scope>NUCLEOTIDE SEQUENCE [LARGE SCALE GENOMIC DNA]</scope>
    <source>
        <strain evidence="2 3">IBT 29228</strain>
    </source>
</reference>
<organism evidence="2 3">
    <name type="scientific">Aspergillus bertholletiae</name>
    <dbReference type="NCBI Taxonomy" id="1226010"/>
    <lineage>
        <taxon>Eukaryota</taxon>
        <taxon>Fungi</taxon>
        <taxon>Dikarya</taxon>
        <taxon>Ascomycota</taxon>
        <taxon>Pezizomycotina</taxon>
        <taxon>Eurotiomycetes</taxon>
        <taxon>Eurotiomycetidae</taxon>
        <taxon>Eurotiales</taxon>
        <taxon>Aspergillaceae</taxon>
        <taxon>Aspergillus</taxon>
        <taxon>Aspergillus subgen. Circumdati</taxon>
    </lineage>
</organism>
<keyword evidence="1" id="KW-0472">Membrane</keyword>
<protein>
    <submittedName>
        <fullName evidence="2">Uncharacterized protein</fullName>
    </submittedName>
</protein>
<gene>
    <name evidence="2" type="ORF">BDV26DRAFT_251765</name>
</gene>
<feature type="transmembrane region" description="Helical" evidence="1">
    <location>
        <begin position="67"/>
        <end position="85"/>
    </location>
</feature>
<proteinExistence type="predicted"/>
<feature type="transmembrane region" description="Helical" evidence="1">
    <location>
        <begin position="43"/>
        <end position="61"/>
    </location>
</feature>
<sequence>MKPHIHRKRITTLSAELTVCLANKNEIIVSLSWVSQKNGCTSIPFYIFPLFSYFTFCTTRPVDTCHLHIFFLVFLWFSFFCLLVYRGEQRDKILKNHGLSQLRSSAK</sequence>
<evidence type="ECO:0000313" key="2">
    <source>
        <dbReference type="EMBL" id="KAE8383451.1"/>
    </source>
</evidence>
<keyword evidence="3" id="KW-1185">Reference proteome</keyword>
<dbReference type="Proteomes" id="UP000326198">
    <property type="component" value="Unassembled WGS sequence"/>
</dbReference>
<dbReference type="EMBL" id="ML736155">
    <property type="protein sequence ID" value="KAE8383451.1"/>
    <property type="molecule type" value="Genomic_DNA"/>
</dbReference>
<evidence type="ECO:0000313" key="3">
    <source>
        <dbReference type="Proteomes" id="UP000326198"/>
    </source>
</evidence>
<dbReference type="AlphaFoldDB" id="A0A5N7BNP0"/>
<name>A0A5N7BNP0_9EURO</name>